<name>A0ACA9TXQ0_BIOOC</name>
<keyword evidence="2" id="KW-1185">Reference proteome</keyword>
<gene>
    <name evidence="1" type="ORF">CRV2_00012307</name>
</gene>
<accession>A0ACA9TXQ0</accession>
<evidence type="ECO:0000313" key="1">
    <source>
        <dbReference type="EMBL" id="CAG9945569.1"/>
    </source>
</evidence>
<organism evidence="1 2">
    <name type="scientific">Clonostachys rosea f. rosea IK726</name>
    <dbReference type="NCBI Taxonomy" id="1349383"/>
    <lineage>
        <taxon>Eukaryota</taxon>
        <taxon>Fungi</taxon>
        <taxon>Dikarya</taxon>
        <taxon>Ascomycota</taxon>
        <taxon>Pezizomycotina</taxon>
        <taxon>Sordariomycetes</taxon>
        <taxon>Hypocreomycetidae</taxon>
        <taxon>Hypocreales</taxon>
        <taxon>Bionectriaceae</taxon>
        <taxon>Clonostachys</taxon>
    </lineage>
</organism>
<protein>
    <submittedName>
        <fullName evidence="1">Uncharacterized protein</fullName>
    </submittedName>
</protein>
<dbReference type="EMBL" id="CADEHS020000009">
    <property type="protein sequence ID" value="CAG9945569.1"/>
    <property type="molecule type" value="Genomic_DNA"/>
</dbReference>
<comment type="caution">
    <text evidence="1">The sequence shown here is derived from an EMBL/GenBank/DDBJ whole genome shotgun (WGS) entry which is preliminary data.</text>
</comment>
<evidence type="ECO:0000313" key="2">
    <source>
        <dbReference type="Proteomes" id="UP000836387"/>
    </source>
</evidence>
<proteinExistence type="predicted"/>
<sequence>MESPLAEYQKVLRDATKASMKPGNWLLDWQKAYSIGVIHDISDVKETTAILAFLTAVSHRMAPEWGSERRREIVFKEALGEPTPYSLANYAVAFEHELERLSQEHKIRGHINATLGGRTQGGTPSDPDKCPYGTKHRWKAKLEKQRWRKLRNAFTKKGWLAKESASGDSSGSAQSPSTNREPSGDPPLQQDNYVAYTHQVTRTCARMQEDLIAPGGFLFHTAAESAEEDLTASTIVDNGGTLHVVNNMDLLIPGTYRDCPRGDWVKAGSGVLPVQGYGTRLFSKIFNGPRGPKTVNLTLEDTAFVDGFHLNKVSEAKLNQIGL</sequence>
<dbReference type="Proteomes" id="UP000836387">
    <property type="component" value="Unassembled WGS sequence"/>
</dbReference>
<reference evidence="1" key="1">
    <citation type="submission" date="2020-04" db="EMBL/GenBank/DDBJ databases">
        <authorList>
            <person name="Broberg M."/>
        </authorList>
    </citation>
    <scope>NUCLEOTIDE SEQUENCE</scope>
</reference>
<reference evidence="1" key="2">
    <citation type="submission" date="2021-10" db="EMBL/GenBank/DDBJ databases">
        <authorList>
            <person name="Piombo E."/>
        </authorList>
    </citation>
    <scope>NUCLEOTIDE SEQUENCE</scope>
</reference>